<dbReference type="CDD" id="cd00093">
    <property type="entry name" value="HTH_XRE"/>
    <property type="match status" value="1"/>
</dbReference>
<name>B3E2X5_TRIL1</name>
<dbReference type="PROSITE" id="PS50943">
    <property type="entry name" value="HTH_CROC1"/>
    <property type="match status" value="1"/>
</dbReference>
<feature type="domain" description="HTH cro/C1-type" evidence="1">
    <location>
        <begin position="54"/>
        <end position="110"/>
    </location>
</feature>
<keyword evidence="3" id="KW-1185">Reference proteome</keyword>
<dbReference type="InterPro" id="IPR010982">
    <property type="entry name" value="Lambda_DNA-bd_dom_sf"/>
</dbReference>
<dbReference type="KEGG" id="glo:Glov_3533"/>
<dbReference type="SMART" id="SM00530">
    <property type="entry name" value="HTH_XRE"/>
    <property type="match status" value="1"/>
</dbReference>
<dbReference type="STRING" id="398767.Glov_3533"/>
<dbReference type="Pfam" id="PF01381">
    <property type="entry name" value="HTH_3"/>
    <property type="match status" value="1"/>
</dbReference>
<accession>B3E2X5</accession>
<dbReference type="EMBL" id="CP001089">
    <property type="protein sequence ID" value="ACD97235.1"/>
    <property type="molecule type" value="Genomic_DNA"/>
</dbReference>
<dbReference type="SUPFAM" id="SSF47413">
    <property type="entry name" value="lambda repressor-like DNA-binding domains"/>
    <property type="match status" value="1"/>
</dbReference>
<evidence type="ECO:0000313" key="2">
    <source>
        <dbReference type="EMBL" id="ACD97235.1"/>
    </source>
</evidence>
<evidence type="ECO:0000313" key="3">
    <source>
        <dbReference type="Proteomes" id="UP000002420"/>
    </source>
</evidence>
<gene>
    <name evidence="2" type="ordered locus">Glov_3533</name>
</gene>
<protein>
    <submittedName>
        <fullName evidence="2">Transcriptional regulator, XRE family</fullName>
    </submittedName>
</protein>
<dbReference type="Gene3D" id="1.10.260.40">
    <property type="entry name" value="lambda repressor-like DNA-binding domains"/>
    <property type="match status" value="1"/>
</dbReference>
<dbReference type="NCBIfam" id="TIGR02612">
    <property type="entry name" value="mob_myst_A"/>
    <property type="match status" value="1"/>
</dbReference>
<dbReference type="InterPro" id="IPR013435">
    <property type="entry name" value="Mobile_mystery_prot_A"/>
</dbReference>
<dbReference type="AlphaFoldDB" id="B3E2X5"/>
<dbReference type="HOGENOM" id="CLU_123886_0_0_7"/>
<dbReference type="InterPro" id="IPR001387">
    <property type="entry name" value="Cro/C1-type_HTH"/>
</dbReference>
<sequence>MVFGGEISWWYNKGGRLAAGRQPKYKLIARQQLDKTLSDYAVIKQNAPPVKGWIRAIREALGMSGKQLANRLKVSQPRIPRLEQDELSGVVSLKTMRQAAEAMDCVFVYAIVPRTTLEESVRAQARKVAEARAQRVSHSMLLEAQNLSDKEQHASLDAAVDELVREMPRELWESTP</sequence>
<organism evidence="2 3">
    <name type="scientific">Trichlorobacter lovleyi (strain ATCC BAA-1151 / DSM 17278 / SZ)</name>
    <name type="common">Geobacter lovleyi</name>
    <dbReference type="NCBI Taxonomy" id="398767"/>
    <lineage>
        <taxon>Bacteria</taxon>
        <taxon>Pseudomonadati</taxon>
        <taxon>Thermodesulfobacteriota</taxon>
        <taxon>Desulfuromonadia</taxon>
        <taxon>Geobacterales</taxon>
        <taxon>Geobacteraceae</taxon>
        <taxon>Trichlorobacter</taxon>
    </lineage>
</organism>
<dbReference type="eggNOG" id="COG1396">
    <property type="taxonomic scope" value="Bacteria"/>
</dbReference>
<dbReference type="GO" id="GO:0003677">
    <property type="term" value="F:DNA binding"/>
    <property type="evidence" value="ECO:0007669"/>
    <property type="project" value="InterPro"/>
</dbReference>
<reference evidence="2 3" key="1">
    <citation type="submission" date="2008-05" db="EMBL/GenBank/DDBJ databases">
        <title>Complete sequence of chromosome of Geobacter lovleyi SZ.</title>
        <authorList>
            <consortium name="US DOE Joint Genome Institute"/>
            <person name="Lucas S."/>
            <person name="Copeland A."/>
            <person name="Lapidus A."/>
            <person name="Glavina del Rio T."/>
            <person name="Dalin E."/>
            <person name="Tice H."/>
            <person name="Bruce D."/>
            <person name="Goodwin L."/>
            <person name="Pitluck S."/>
            <person name="Chertkov O."/>
            <person name="Meincke L."/>
            <person name="Brettin T."/>
            <person name="Detter J.C."/>
            <person name="Han C."/>
            <person name="Tapia R."/>
            <person name="Kuske C.R."/>
            <person name="Schmutz J."/>
            <person name="Larimer F."/>
            <person name="Land M."/>
            <person name="Hauser L."/>
            <person name="Kyrpides N."/>
            <person name="Mikhailova N."/>
            <person name="Sung Y."/>
            <person name="Fletcher K.E."/>
            <person name="Ritalahti K.M."/>
            <person name="Loeffler F.E."/>
            <person name="Richardson P."/>
        </authorList>
    </citation>
    <scope>NUCLEOTIDE SEQUENCE [LARGE SCALE GENOMIC DNA]</scope>
    <source>
        <strain evidence="3">ATCC BAA-1151 / DSM 17278 / SZ</strain>
    </source>
</reference>
<proteinExistence type="predicted"/>
<evidence type="ECO:0000259" key="1">
    <source>
        <dbReference type="PROSITE" id="PS50943"/>
    </source>
</evidence>
<dbReference type="Proteomes" id="UP000002420">
    <property type="component" value="Chromosome"/>
</dbReference>